<dbReference type="AlphaFoldDB" id="A0A2H9ZYT3"/>
<keyword evidence="6" id="KW-0808">Transferase</keyword>
<feature type="binding site" evidence="3">
    <location>
        <position position="227"/>
    </location>
    <ligand>
        <name>ATP</name>
        <dbReference type="ChEBI" id="CHEBI:30616"/>
    </ligand>
</feature>
<dbReference type="GO" id="GO:0005524">
    <property type="term" value="F:ATP binding"/>
    <property type="evidence" value="ECO:0007669"/>
    <property type="project" value="UniProtKB-UniRule"/>
</dbReference>
<feature type="region of interest" description="Disordered" evidence="4">
    <location>
        <begin position="121"/>
        <end position="154"/>
    </location>
</feature>
<name>A0A2H9ZYT3_9ASPA</name>
<evidence type="ECO:0000313" key="7">
    <source>
        <dbReference type="Proteomes" id="UP000236161"/>
    </source>
</evidence>
<dbReference type="FunFam" id="3.30.200.20:FF:001335">
    <property type="entry name" value="Calmodulin-binding receptor-like cytoplasmic kinase 2"/>
    <property type="match status" value="1"/>
</dbReference>
<dbReference type="InterPro" id="IPR017441">
    <property type="entry name" value="Protein_kinase_ATP_BS"/>
</dbReference>
<gene>
    <name evidence="6" type="primary">CRCK2</name>
    <name evidence="6" type="ORF">AXF42_Ash019900</name>
</gene>
<dbReference type="PROSITE" id="PS50011">
    <property type="entry name" value="PROTEIN_KINASE_DOM"/>
    <property type="match status" value="1"/>
</dbReference>
<dbReference type="STRING" id="1088818.A0A2H9ZYT3"/>
<protein>
    <submittedName>
        <fullName evidence="6">Calmodulin-binding receptor-like cytoplasmic kinase 2</fullName>
    </submittedName>
</protein>
<keyword evidence="6" id="KW-0418">Kinase</keyword>
<dbReference type="InterPro" id="IPR001245">
    <property type="entry name" value="Ser-Thr/Tyr_kinase_cat_dom"/>
</dbReference>
<feature type="domain" description="Protein kinase" evidence="5">
    <location>
        <begin position="195"/>
        <end position="368"/>
    </location>
</feature>
<evidence type="ECO:0000259" key="5">
    <source>
        <dbReference type="PROSITE" id="PS50011"/>
    </source>
</evidence>
<reference evidence="6 7" key="1">
    <citation type="journal article" date="2017" name="Nature">
        <title>The Apostasia genome and the evolution of orchids.</title>
        <authorList>
            <person name="Zhang G.Q."/>
            <person name="Liu K.W."/>
            <person name="Li Z."/>
            <person name="Lohaus R."/>
            <person name="Hsiao Y.Y."/>
            <person name="Niu S.C."/>
            <person name="Wang J.Y."/>
            <person name="Lin Y.C."/>
            <person name="Xu Q."/>
            <person name="Chen L.J."/>
            <person name="Yoshida K."/>
            <person name="Fujiwara S."/>
            <person name="Wang Z.W."/>
            <person name="Zhang Y.Q."/>
            <person name="Mitsuda N."/>
            <person name="Wang M."/>
            <person name="Liu G.H."/>
            <person name="Pecoraro L."/>
            <person name="Huang H.X."/>
            <person name="Xiao X.J."/>
            <person name="Lin M."/>
            <person name="Wu X.Y."/>
            <person name="Wu W.L."/>
            <person name="Chen Y.Y."/>
            <person name="Chang S.B."/>
            <person name="Sakamoto S."/>
            <person name="Ohme-Takagi M."/>
            <person name="Yagi M."/>
            <person name="Zeng S.J."/>
            <person name="Shen C.Y."/>
            <person name="Yeh C.M."/>
            <person name="Luo Y.B."/>
            <person name="Tsai W.C."/>
            <person name="Van de Peer Y."/>
            <person name="Liu Z.J."/>
        </authorList>
    </citation>
    <scope>NUCLEOTIDE SEQUENCE [LARGE SCALE GENOMIC DNA]</scope>
    <source>
        <strain evidence="7">cv. Shenzhen</strain>
        <tissue evidence="6">Stem</tissue>
    </source>
</reference>
<keyword evidence="2 3" id="KW-0067">ATP-binding</keyword>
<feature type="compositionally biased region" description="Low complexity" evidence="4">
    <location>
        <begin position="31"/>
        <end position="48"/>
    </location>
</feature>
<dbReference type="Gene3D" id="3.30.200.20">
    <property type="entry name" value="Phosphorylase Kinase, domain 1"/>
    <property type="match status" value="1"/>
</dbReference>
<keyword evidence="1 3" id="KW-0547">Nucleotide-binding</keyword>
<feature type="region of interest" description="Disordered" evidence="4">
    <location>
        <begin position="31"/>
        <end position="98"/>
    </location>
</feature>
<dbReference type="Pfam" id="PF07714">
    <property type="entry name" value="PK_Tyr_Ser-Thr"/>
    <property type="match status" value="1"/>
</dbReference>
<dbReference type="PROSITE" id="PS00107">
    <property type="entry name" value="PROTEIN_KINASE_ATP"/>
    <property type="match status" value="1"/>
</dbReference>
<keyword evidence="7" id="KW-1185">Reference proteome</keyword>
<proteinExistence type="predicted"/>
<evidence type="ECO:0000256" key="4">
    <source>
        <dbReference type="SAM" id="MobiDB-lite"/>
    </source>
</evidence>
<dbReference type="InterPro" id="IPR000719">
    <property type="entry name" value="Prot_kinase_dom"/>
</dbReference>
<dbReference type="Proteomes" id="UP000236161">
    <property type="component" value="Unassembled WGS sequence"/>
</dbReference>
<evidence type="ECO:0000313" key="6">
    <source>
        <dbReference type="EMBL" id="PKA48444.1"/>
    </source>
</evidence>
<dbReference type="SUPFAM" id="SSF56112">
    <property type="entry name" value="Protein kinase-like (PK-like)"/>
    <property type="match status" value="1"/>
</dbReference>
<accession>A0A2H9ZYT3</accession>
<keyword evidence="6" id="KW-0675">Receptor</keyword>
<dbReference type="EMBL" id="KZ452392">
    <property type="protein sequence ID" value="PKA48444.1"/>
    <property type="molecule type" value="Genomic_DNA"/>
</dbReference>
<dbReference type="GO" id="GO:0004672">
    <property type="term" value="F:protein kinase activity"/>
    <property type="evidence" value="ECO:0007669"/>
    <property type="project" value="InterPro"/>
</dbReference>
<organism evidence="6 7">
    <name type="scientific">Apostasia shenzhenica</name>
    <dbReference type="NCBI Taxonomy" id="1088818"/>
    <lineage>
        <taxon>Eukaryota</taxon>
        <taxon>Viridiplantae</taxon>
        <taxon>Streptophyta</taxon>
        <taxon>Embryophyta</taxon>
        <taxon>Tracheophyta</taxon>
        <taxon>Spermatophyta</taxon>
        <taxon>Magnoliopsida</taxon>
        <taxon>Liliopsida</taxon>
        <taxon>Asparagales</taxon>
        <taxon>Orchidaceae</taxon>
        <taxon>Apostasioideae</taxon>
        <taxon>Apostasia</taxon>
    </lineage>
</organism>
<evidence type="ECO:0000256" key="1">
    <source>
        <dbReference type="ARBA" id="ARBA00022741"/>
    </source>
</evidence>
<evidence type="ECO:0000256" key="3">
    <source>
        <dbReference type="PROSITE-ProRule" id="PRU10141"/>
    </source>
</evidence>
<dbReference type="PANTHER" id="PTHR47989">
    <property type="entry name" value="OS01G0750732 PROTEIN"/>
    <property type="match status" value="1"/>
</dbReference>
<evidence type="ECO:0000256" key="2">
    <source>
        <dbReference type="ARBA" id="ARBA00022840"/>
    </source>
</evidence>
<sequence>MRLYGGAGYSVPNTAQVSECDSVGWRSSALRESTTSSSAAPRSSSITRSSRHCRPSLSPCRPLGRRCLAGTLAPRPGRRRTAGTPCGDRFPPSNPPPAARPWRLAAILSLWPRGSSAHASLLRGPGRQKMNSPMRSSPPRVKTTSASGSNYGSFPGNVRRLSGRGIWSNESRSTKIESGGMRFTMAEIHRATKNFSPSLKIGQGGFGTVYKGMLNDGMAVAVKRAKKVMFVDLTQNAGFQEFQSEIQTLARVEHLNLVRFMGFLEYEDERILVVEYVCNGNLREHLDCLHGICLDLAARLDIAIDVAHAITYLHMYTGREEPSGEEGKRLAYLRQKSLVNPCDASTQISSTHSIMLWSDSDLVGAINH</sequence>
<dbReference type="OrthoDB" id="4062651at2759"/>
<feature type="compositionally biased region" description="Polar residues" evidence="4">
    <location>
        <begin position="142"/>
        <end position="152"/>
    </location>
</feature>
<dbReference type="InterPro" id="IPR011009">
    <property type="entry name" value="Kinase-like_dom_sf"/>
</dbReference>
<dbReference type="PANTHER" id="PTHR47989:SF71">
    <property type="entry name" value="PROTEIN KINASE DOMAIN-CONTAINING PROTEIN"/>
    <property type="match status" value="1"/>
</dbReference>